<feature type="transmembrane region" description="Helical" evidence="2">
    <location>
        <begin position="89"/>
        <end position="108"/>
    </location>
</feature>
<accession>A0A1E4RW75</accession>
<keyword evidence="2" id="KW-0472">Membrane</keyword>
<feature type="transmembrane region" description="Helical" evidence="2">
    <location>
        <begin position="62"/>
        <end position="83"/>
    </location>
</feature>
<dbReference type="Proteomes" id="UP000094389">
    <property type="component" value="Unassembled WGS sequence"/>
</dbReference>
<evidence type="ECO:0000313" key="3">
    <source>
        <dbReference type="EMBL" id="CEP25238.1"/>
    </source>
</evidence>
<dbReference type="AlphaFoldDB" id="A0A0H5CA16"/>
<reference evidence="4 6" key="3">
    <citation type="journal article" date="2016" name="Proc. Natl. Acad. Sci. U.S.A.">
        <title>Comparative genomics of biotechnologically important yeasts.</title>
        <authorList>
            <person name="Riley R."/>
            <person name="Haridas S."/>
            <person name="Wolfe K.H."/>
            <person name="Lopes M.R."/>
            <person name="Hittinger C.T."/>
            <person name="Goeker M."/>
            <person name="Salamov A.A."/>
            <person name="Wisecaver J.H."/>
            <person name="Long T.M."/>
            <person name="Calvey C.H."/>
            <person name="Aerts A.L."/>
            <person name="Barry K.W."/>
            <person name="Choi C."/>
            <person name="Clum A."/>
            <person name="Coughlan A.Y."/>
            <person name="Deshpande S."/>
            <person name="Douglass A.P."/>
            <person name="Hanson S.J."/>
            <person name="Klenk H.-P."/>
            <person name="LaButti K.M."/>
            <person name="Lapidus A."/>
            <person name="Lindquist E.A."/>
            <person name="Lipzen A.M."/>
            <person name="Meier-Kolthoff J.P."/>
            <person name="Ohm R.A."/>
            <person name="Otillar R.P."/>
            <person name="Pangilinan J.L."/>
            <person name="Peng Y."/>
            <person name="Rokas A."/>
            <person name="Rosa C.A."/>
            <person name="Scheuner C."/>
            <person name="Sibirny A.A."/>
            <person name="Slot J.C."/>
            <person name="Stielow J.B."/>
            <person name="Sun H."/>
            <person name="Kurtzman C.P."/>
            <person name="Blackwell M."/>
            <person name="Grigoriev I.V."/>
            <person name="Jeffries T.W."/>
        </authorList>
    </citation>
    <scope>NUCLEOTIDE SEQUENCE [LARGE SCALE GENOMIC DNA]</scope>
    <source>
        <strain evidence="6">ATCC 18201 / CBS 1600 / BCRC 20928 / JCM 3617 / NBRC 0987 / NRRL Y-1542</strain>
        <strain evidence="4">NRRL Y-1542</strain>
    </source>
</reference>
<keyword evidence="2" id="KW-1133">Transmembrane helix</keyword>
<dbReference type="EMBL" id="KV453940">
    <property type="protein sequence ID" value="ODV71514.1"/>
    <property type="molecule type" value="Genomic_DNA"/>
</dbReference>
<feature type="transmembrane region" description="Helical" evidence="2">
    <location>
        <begin position="34"/>
        <end position="50"/>
    </location>
</feature>
<feature type="compositionally biased region" description="Basic and acidic residues" evidence="1">
    <location>
        <begin position="141"/>
        <end position="150"/>
    </location>
</feature>
<gene>
    <name evidence="3" type="ORF">BN1211_6260</name>
    <name evidence="4" type="ORF">CYBJADRAFT_169362</name>
</gene>
<accession>A0A0H5CA16</accession>
<dbReference type="Proteomes" id="UP000038830">
    <property type="component" value="Unassembled WGS sequence"/>
</dbReference>
<proteinExistence type="predicted"/>
<evidence type="ECO:0000313" key="5">
    <source>
        <dbReference type="Proteomes" id="UP000038830"/>
    </source>
</evidence>
<sequence length="181" mass="20743">MRLRKINCFVFVALLVIAAYLGFADVQVQNDKLVHFTVFFILTTMFYWLFDAQSTRTIRNLTVVVCTLGGGVISEFIQGLLPYRTFDLWDIACNVGGSLLAVVLSVVYHKKILEKKRQQRYEQLRSSIPQEPEDVNFDMDVESRPSRNDLSRFTSTEDVSQIGDSIRENNKDVELDHLGVD</sequence>
<feature type="compositionally biased region" description="Polar residues" evidence="1">
    <location>
        <begin position="151"/>
        <end position="163"/>
    </location>
</feature>
<name>A0A0H5CA16_CYBJN</name>
<keyword evidence="2" id="KW-0812">Transmembrane</keyword>
<dbReference type="PANTHER" id="PTHR28008:SF1">
    <property type="entry name" value="DOMAIN PROTEIN, PUTATIVE (AFU_ORTHOLOGUE AFUA_3G10980)-RELATED"/>
    <property type="match status" value="1"/>
</dbReference>
<evidence type="ECO:0000313" key="4">
    <source>
        <dbReference type="EMBL" id="ODV71514.1"/>
    </source>
</evidence>
<dbReference type="PANTHER" id="PTHR28008">
    <property type="entry name" value="DOMAIN PROTEIN, PUTATIVE (AFU_ORTHOLOGUE AFUA_3G10980)-RELATED"/>
    <property type="match status" value="1"/>
</dbReference>
<protein>
    <submittedName>
        <fullName evidence="3">Uncharacterized protein</fullName>
    </submittedName>
</protein>
<dbReference type="NCBIfam" id="NF037970">
    <property type="entry name" value="vanZ_1"/>
    <property type="match status" value="1"/>
</dbReference>
<feature type="region of interest" description="Disordered" evidence="1">
    <location>
        <begin position="135"/>
        <end position="166"/>
    </location>
</feature>
<organism evidence="3 5">
    <name type="scientific">Cyberlindnera jadinii (strain ATCC 18201 / CBS 1600 / BCRC 20928 / JCM 3617 / NBRC 0987 / NRRL Y-1542)</name>
    <name type="common">Torula yeast</name>
    <name type="synonym">Candida utilis</name>
    <dbReference type="NCBI Taxonomy" id="983966"/>
    <lineage>
        <taxon>Eukaryota</taxon>
        <taxon>Fungi</taxon>
        <taxon>Dikarya</taxon>
        <taxon>Ascomycota</taxon>
        <taxon>Saccharomycotina</taxon>
        <taxon>Saccharomycetes</taxon>
        <taxon>Phaffomycetales</taxon>
        <taxon>Phaffomycetaceae</taxon>
        <taxon>Cyberlindnera</taxon>
    </lineage>
</organism>
<dbReference type="GeneID" id="30990132"/>
<dbReference type="EMBL" id="CDQK01000007">
    <property type="protein sequence ID" value="CEP25238.1"/>
    <property type="molecule type" value="Genomic_DNA"/>
</dbReference>
<evidence type="ECO:0000256" key="2">
    <source>
        <dbReference type="SAM" id="Phobius"/>
    </source>
</evidence>
<evidence type="ECO:0000313" key="6">
    <source>
        <dbReference type="Proteomes" id="UP000094389"/>
    </source>
</evidence>
<reference evidence="3" key="1">
    <citation type="submission" date="2014-12" db="EMBL/GenBank/DDBJ databases">
        <authorList>
            <person name="Jaenicke S."/>
        </authorList>
    </citation>
    <scope>NUCLEOTIDE SEQUENCE [LARGE SCALE GENOMIC DNA]</scope>
    <source>
        <strain evidence="3">CBS1600</strain>
    </source>
</reference>
<reference evidence="5" key="2">
    <citation type="journal article" date="2015" name="J. Biotechnol.">
        <title>The structure of the Cyberlindnera jadinii genome and its relation to Candida utilis analyzed by the occurrence of single nucleotide polymorphisms.</title>
        <authorList>
            <person name="Rupp O."/>
            <person name="Brinkrolf K."/>
            <person name="Buerth C."/>
            <person name="Kunigo M."/>
            <person name="Schneider J."/>
            <person name="Jaenicke S."/>
            <person name="Goesmann A."/>
            <person name="Puehler A."/>
            <person name="Jaeger K.-E."/>
            <person name="Ernst J.F."/>
        </authorList>
    </citation>
    <scope>NUCLEOTIDE SEQUENCE [LARGE SCALE GENOMIC DNA]</scope>
    <source>
        <strain evidence="5">ATCC 18201 / CBS 1600 / BCRC 20928 / JCM 3617 / NBRC 0987 / NRRL Y-1542</strain>
    </source>
</reference>
<evidence type="ECO:0000256" key="1">
    <source>
        <dbReference type="SAM" id="MobiDB-lite"/>
    </source>
</evidence>
<dbReference type="RefSeq" id="XP_020068553.1">
    <property type="nucleotide sequence ID" value="XM_020215736.1"/>
</dbReference>
<dbReference type="OrthoDB" id="63581at2759"/>
<keyword evidence="6" id="KW-1185">Reference proteome</keyword>
<dbReference type="OMA" id="FYWVLDT"/>